<gene>
    <name evidence="5" type="ORF">TELCIR_15984</name>
</gene>
<dbReference type="Proteomes" id="UP000230423">
    <property type="component" value="Unassembled WGS sequence"/>
</dbReference>
<keyword evidence="6" id="KW-1185">Reference proteome</keyword>
<protein>
    <recommendedName>
        <fullName evidence="4">ATP synthase A/B type C-terminal domain-containing protein</fullName>
    </recommendedName>
</protein>
<accession>A0A2G9TWR1</accession>
<evidence type="ECO:0000313" key="5">
    <source>
        <dbReference type="EMBL" id="PIO62453.1"/>
    </source>
</evidence>
<evidence type="ECO:0000256" key="2">
    <source>
        <dbReference type="ARBA" id="ARBA00022448"/>
    </source>
</evidence>
<dbReference type="InterPro" id="IPR022879">
    <property type="entry name" value="V-ATPase_su_B/beta"/>
</dbReference>
<reference evidence="5 6" key="1">
    <citation type="submission" date="2015-09" db="EMBL/GenBank/DDBJ databases">
        <title>Draft genome of the parasitic nematode Teladorsagia circumcincta isolate WARC Sus (inbred).</title>
        <authorList>
            <person name="Mitreva M."/>
        </authorList>
    </citation>
    <scope>NUCLEOTIDE SEQUENCE [LARGE SCALE GENOMIC DNA]</scope>
    <source>
        <strain evidence="5 6">S</strain>
    </source>
</reference>
<dbReference type="GO" id="GO:0046961">
    <property type="term" value="F:proton-transporting ATPase activity, rotational mechanism"/>
    <property type="evidence" value="ECO:0007669"/>
    <property type="project" value="TreeGrafter"/>
</dbReference>
<evidence type="ECO:0000313" key="6">
    <source>
        <dbReference type="Proteomes" id="UP000230423"/>
    </source>
</evidence>
<dbReference type="Pfam" id="PF22919">
    <property type="entry name" value="ATP-synt_VA_C"/>
    <property type="match status" value="1"/>
</dbReference>
<proteinExistence type="inferred from homology"/>
<name>A0A2G9TWR1_TELCI</name>
<keyword evidence="3" id="KW-0406">Ion transport</keyword>
<comment type="similarity">
    <text evidence="1">Belongs to the ATPase alpha/beta chains family.</text>
</comment>
<organism evidence="5 6">
    <name type="scientific">Teladorsagia circumcincta</name>
    <name type="common">Brown stomach worm</name>
    <name type="synonym">Ostertagia circumcincta</name>
    <dbReference type="NCBI Taxonomy" id="45464"/>
    <lineage>
        <taxon>Eukaryota</taxon>
        <taxon>Metazoa</taxon>
        <taxon>Ecdysozoa</taxon>
        <taxon>Nematoda</taxon>
        <taxon>Chromadorea</taxon>
        <taxon>Rhabditida</taxon>
        <taxon>Rhabditina</taxon>
        <taxon>Rhabditomorpha</taxon>
        <taxon>Strongyloidea</taxon>
        <taxon>Trichostrongylidae</taxon>
        <taxon>Teladorsagia</taxon>
    </lineage>
</organism>
<dbReference type="AlphaFoldDB" id="A0A2G9TWR1"/>
<dbReference type="EMBL" id="KZ352088">
    <property type="protein sequence ID" value="PIO62453.1"/>
    <property type="molecule type" value="Genomic_DNA"/>
</dbReference>
<feature type="domain" description="ATP synthase A/B type C-terminal" evidence="4">
    <location>
        <begin position="22"/>
        <end position="59"/>
    </location>
</feature>
<evidence type="ECO:0000256" key="1">
    <source>
        <dbReference type="ARBA" id="ARBA00008936"/>
    </source>
</evidence>
<dbReference type="PANTHER" id="PTHR43389">
    <property type="entry name" value="V-TYPE PROTON ATPASE SUBUNIT B"/>
    <property type="match status" value="1"/>
</dbReference>
<dbReference type="PANTHER" id="PTHR43389:SF4">
    <property type="entry name" value="V-TYPE PROTON ATPASE SUBUNIT B"/>
    <property type="match status" value="1"/>
</dbReference>
<evidence type="ECO:0000259" key="4">
    <source>
        <dbReference type="Pfam" id="PF22919"/>
    </source>
</evidence>
<dbReference type="InterPro" id="IPR055190">
    <property type="entry name" value="ATP-synt_VA_C"/>
</dbReference>
<evidence type="ECO:0000256" key="3">
    <source>
        <dbReference type="ARBA" id="ARBA00023065"/>
    </source>
</evidence>
<dbReference type="GO" id="GO:0007035">
    <property type="term" value="P:vacuolar acidification"/>
    <property type="evidence" value="ECO:0007669"/>
    <property type="project" value="TreeGrafter"/>
</dbReference>
<feature type="non-terminal residue" evidence="5">
    <location>
        <position position="1"/>
    </location>
</feature>
<sequence length="76" mass="8672">STLADITHPVPDLTGYITEGQVGDEALTHEDWLYLEFLRKFEKQFASQEVDDILPPFEPRILSEMIAFPHVDPSDV</sequence>
<dbReference type="OrthoDB" id="1735853at2759"/>
<keyword evidence="2" id="KW-0813">Transport</keyword>